<keyword evidence="3" id="KW-1185">Reference proteome</keyword>
<dbReference type="EMBL" id="JACSDI010000009">
    <property type="protein sequence ID" value="MCG9964901.1"/>
    <property type="molecule type" value="Genomic_DNA"/>
</dbReference>
<evidence type="ECO:0000313" key="3">
    <source>
        <dbReference type="Proteomes" id="UP000829384"/>
    </source>
</evidence>
<comment type="caution">
    <text evidence="2">The sequence shown here is derived from an EMBL/GenBank/DDBJ whole genome shotgun (WGS) entry which is preliminary data.</text>
</comment>
<dbReference type="InterPro" id="IPR019302">
    <property type="entry name" value="CAP12/PCTIR_TIR_dom"/>
</dbReference>
<accession>A0ABS9QX10</accession>
<organism evidence="2 3">
    <name type="scientific">Shewanella cutis</name>
    <dbReference type="NCBI Taxonomy" id="2766780"/>
    <lineage>
        <taxon>Bacteria</taxon>
        <taxon>Pseudomonadati</taxon>
        <taxon>Pseudomonadota</taxon>
        <taxon>Gammaproteobacteria</taxon>
        <taxon>Alteromonadales</taxon>
        <taxon>Shewanellaceae</taxon>
        <taxon>Shewanella</taxon>
    </lineage>
</organism>
<feature type="domain" description="CD-NTase-associated protein 12/Pycsar effector protein TIR" evidence="1">
    <location>
        <begin position="79"/>
        <end position="135"/>
    </location>
</feature>
<name>A0ABS9QX10_9GAMM</name>
<dbReference type="RefSeq" id="WP_052183994.1">
    <property type="nucleotide sequence ID" value="NZ_JACSDI010000009.1"/>
</dbReference>
<protein>
    <recommendedName>
        <fullName evidence="1">CD-NTase-associated protein 12/Pycsar effector protein TIR domain-containing protein</fullName>
    </recommendedName>
</protein>
<dbReference type="Pfam" id="PF10137">
    <property type="entry name" value="CAP12-PCTIR_TIR"/>
    <property type="match status" value="1"/>
</dbReference>
<evidence type="ECO:0000259" key="1">
    <source>
        <dbReference type="Pfam" id="PF10137"/>
    </source>
</evidence>
<sequence>MKRTIFYSWQSDLPSKGNRNLIEDSLKRALNAIKKSDSESVEPALDRDTAGISGSPSISESIFSKIAVADVFVADVSIINGEGKGKKTPNPNVLIELGYAVSQLGWERVILVQNTFYGEPEALPFDLRGRRVVTYEFNQDLSDRPAVRGLLQGRLESAIKSALEISSTDILPTGKNAPIWWGIWKKSNPGKSYGGELFIRDITSNGFLFDLMVFNGSHTGTITAEAICASKDSAYARIENGPDKKFGEIHFRREFQGGKRLINIEETSSCNSHRGMGVLFAGEFTWSTESVFEFGYLNEMELKRLYELTGQYFFEFRKRMEGVGERDNLDTFQCKVVAGGVRGMYTYYEGIVMSGTRGEMWAAYIDSEAEAVRYFTTQKEWQKCLPKTIESWRESFNDKRVLFEHDIEVVPSGIFD</sequence>
<evidence type="ECO:0000313" key="2">
    <source>
        <dbReference type="EMBL" id="MCG9964901.1"/>
    </source>
</evidence>
<proteinExistence type="predicted"/>
<dbReference type="Proteomes" id="UP000829384">
    <property type="component" value="Unassembled WGS sequence"/>
</dbReference>
<gene>
    <name evidence="2" type="ORF">H9J30_13385</name>
</gene>
<reference evidence="2 3" key="1">
    <citation type="submission" date="2020-08" db="EMBL/GenBank/DDBJ databases">
        <title>Whole genome sequence of Shewanella sp strain PS-2.</title>
        <authorList>
            <person name="Das S.K."/>
        </authorList>
    </citation>
    <scope>NUCLEOTIDE SEQUENCE [LARGE SCALE GENOMIC DNA]</scope>
    <source>
        <strain evidence="2 3">PS-2</strain>
    </source>
</reference>